<reference evidence="3" key="1">
    <citation type="submission" date="2023-07" db="EMBL/GenBank/DDBJ databases">
        <authorList>
            <person name="Kim M.K."/>
        </authorList>
    </citation>
    <scope>NUCLEOTIDE SEQUENCE</scope>
    <source>
        <strain evidence="3">ASUV-10-1</strain>
    </source>
</reference>
<dbReference type="InterPro" id="IPR042095">
    <property type="entry name" value="SUMF_sf"/>
</dbReference>
<dbReference type="InterPro" id="IPR005532">
    <property type="entry name" value="SUMF_dom"/>
</dbReference>
<dbReference type="EMBL" id="JAUQSY010000009">
    <property type="protein sequence ID" value="MDO7875894.1"/>
    <property type="molecule type" value="Genomic_DNA"/>
</dbReference>
<protein>
    <submittedName>
        <fullName evidence="3">SUMF1/EgtB/PvdO family nonheme iron enzyme</fullName>
    </submittedName>
</protein>
<dbReference type="InterPro" id="IPR016187">
    <property type="entry name" value="CTDL_fold"/>
</dbReference>
<feature type="chain" id="PRO_5045134026" evidence="1">
    <location>
        <begin position="29"/>
        <end position="397"/>
    </location>
</feature>
<proteinExistence type="predicted"/>
<feature type="domain" description="Sulfatase-modifying factor enzyme-like" evidence="2">
    <location>
        <begin position="128"/>
        <end position="260"/>
    </location>
</feature>
<comment type="caution">
    <text evidence="3">The sequence shown here is derived from an EMBL/GenBank/DDBJ whole genome shotgun (WGS) entry which is preliminary data.</text>
</comment>
<accession>A0ABT9BCA6</accession>
<dbReference type="InterPro" id="IPR051043">
    <property type="entry name" value="Sulfatase_Mod_Factor_Kinase"/>
</dbReference>
<evidence type="ECO:0000313" key="3">
    <source>
        <dbReference type="EMBL" id="MDO7875894.1"/>
    </source>
</evidence>
<name>A0ABT9BCA6_9BACT</name>
<evidence type="ECO:0000259" key="2">
    <source>
        <dbReference type="Pfam" id="PF03781"/>
    </source>
</evidence>
<dbReference type="Proteomes" id="UP001176429">
    <property type="component" value="Unassembled WGS sequence"/>
</dbReference>
<organism evidence="3 4">
    <name type="scientific">Hymenobacter aranciens</name>
    <dbReference type="NCBI Taxonomy" id="3063996"/>
    <lineage>
        <taxon>Bacteria</taxon>
        <taxon>Pseudomonadati</taxon>
        <taxon>Bacteroidota</taxon>
        <taxon>Cytophagia</taxon>
        <taxon>Cytophagales</taxon>
        <taxon>Hymenobacteraceae</taxon>
        <taxon>Hymenobacter</taxon>
    </lineage>
</organism>
<feature type="signal peptide" evidence="1">
    <location>
        <begin position="1"/>
        <end position="28"/>
    </location>
</feature>
<gene>
    <name evidence="3" type="ORF">Q5H93_14215</name>
</gene>
<dbReference type="Gene3D" id="3.90.1580.10">
    <property type="entry name" value="paralog of FGE (formylglycine-generating enzyme)"/>
    <property type="match status" value="1"/>
</dbReference>
<keyword evidence="4" id="KW-1185">Reference proteome</keyword>
<dbReference type="PROSITE" id="PS51257">
    <property type="entry name" value="PROKAR_LIPOPROTEIN"/>
    <property type="match status" value="1"/>
</dbReference>
<keyword evidence="1" id="KW-0732">Signal</keyword>
<dbReference type="PANTHER" id="PTHR23150">
    <property type="entry name" value="SULFATASE MODIFYING FACTOR 1, 2"/>
    <property type="match status" value="1"/>
</dbReference>
<dbReference type="Pfam" id="PF03781">
    <property type="entry name" value="FGE-sulfatase"/>
    <property type="match status" value="1"/>
</dbReference>
<dbReference type="PANTHER" id="PTHR23150:SF19">
    <property type="entry name" value="FORMYLGLYCINE-GENERATING ENZYME"/>
    <property type="match status" value="1"/>
</dbReference>
<evidence type="ECO:0000313" key="4">
    <source>
        <dbReference type="Proteomes" id="UP001176429"/>
    </source>
</evidence>
<dbReference type="SUPFAM" id="SSF56436">
    <property type="entry name" value="C-type lectin-like"/>
    <property type="match status" value="1"/>
</dbReference>
<evidence type="ECO:0000256" key="1">
    <source>
        <dbReference type="SAM" id="SignalP"/>
    </source>
</evidence>
<sequence length="397" mass="44332">MPTKFISTSLGAIFTLLLLCGCSAYRHSQPDLPTSQRPWNSLATDLTLYPPNAAALFTPSDYTGYPDHRVILFRRQPGATQYHQYRRITTVKALPTLSNSAADSIAQSEYPARVPAALRKTYFNSAFHQPFEAPGTTPIAPSALLIDEVELPNIEWQGFLNYVVRDSGQAIAARYFPAPASLPLPTYFTDPFYRYFPVVGLSRTQIEAYCRWRSAVTTKSLSDYREFGPTHPNYMVMTYRLPTEAEWEYAAGSIYAATEPYGVPQAINRARIKLKAADYLRTRSRSTQVIEQVRADVKAFNKASPELIQFNCQRSAPYFLALPTPGYVFGLPQNFYGLYQMAGNVAELVQEPGLTKGGSYLDPLEACSIKARGRYAGPAPSVGFRCVCELSFPNQKR</sequence>
<dbReference type="RefSeq" id="WP_305007222.1">
    <property type="nucleotide sequence ID" value="NZ_JAUQSY010000009.1"/>
</dbReference>